<dbReference type="Proteomes" id="UP001597340">
    <property type="component" value="Unassembled WGS sequence"/>
</dbReference>
<gene>
    <name evidence="1" type="ORF">ACFQ5D_09110</name>
</gene>
<protein>
    <submittedName>
        <fullName evidence="1">Uncharacterized protein</fullName>
    </submittedName>
</protein>
<proteinExistence type="predicted"/>
<name>A0ABW4DAP5_9BACL</name>
<comment type="caution">
    <text evidence="1">The sequence shown here is derived from an EMBL/GenBank/DDBJ whole genome shotgun (WGS) entry which is preliminary data.</text>
</comment>
<organism evidence="1 2">
    <name type="scientific">Paenibacillus farraposensis</name>
    <dbReference type="NCBI Taxonomy" id="2807095"/>
    <lineage>
        <taxon>Bacteria</taxon>
        <taxon>Bacillati</taxon>
        <taxon>Bacillota</taxon>
        <taxon>Bacilli</taxon>
        <taxon>Bacillales</taxon>
        <taxon>Paenibacillaceae</taxon>
        <taxon>Paenibacillus</taxon>
    </lineage>
</organism>
<accession>A0ABW4DAP5</accession>
<keyword evidence="2" id="KW-1185">Reference proteome</keyword>
<dbReference type="EMBL" id="JBHTNZ010000009">
    <property type="protein sequence ID" value="MFD1461574.1"/>
    <property type="molecule type" value="Genomic_DNA"/>
</dbReference>
<reference evidence="2" key="1">
    <citation type="journal article" date="2019" name="Int. J. Syst. Evol. Microbiol.">
        <title>The Global Catalogue of Microorganisms (GCM) 10K type strain sequencing project: providing services to taxonomists for standard genome sequencing and annotation.</title>
        <authorList>
            <consortium name="The Broad Institute Genomics Platform"/>
            <consortium name="The Broad Institute Genome Sequencing Center for Infectious Disease"/>
            <person name="Wu L."/>
            <person name="Ma J."/>
        </authorList>
    </citation>
    <scope>NUCLEOTIDE SEQUENCE [LARGE SCALE GENOMIC DNA]</scope>
    <source>
        <strain evidence="2">CCM 9147</strain>
    </source>
</reference>
<evidence type="ECO:0000313" key="2">
    <source>
        <dbReference type="Proteomes" id="UP001597340"/>
    </source>
</evidence>
<sequence>MLSKHDLELERMINVTIEQSIEKGEAGEKGELTYDSVQDAGIGNLFGLALVAKSNMAIARQLAKRNEIEYRRDAETKAIRDHYMASSGKKKLRSDGDKK</sequence>
<evidence type="ECO:0000313" key="1">
    <source>
        <dbReference type="EMBL" id="MFD1461574.1"/>
    </source>
</evidence>
<dbReference type="RefSeq" id="WP_229524467.1">
    <property type="nucleotide sequence ID" value="NZ_JAFFQR010000064.1"/>
</dbReference>